<keyword evidence="1" id="KW-0472">Membrane</keyword>
<keyword evidence="1" id="KW-0812">Transmembrane</keyword>
<organism evidence="2">
    <name type="scientific">hydrocarbon metagenome</name>
    <dbReference type="NCBI Taxonomy" id="938273"/>
    <lineage>
        <taxon>unclassified sequences</taxon>
        <taxon>metagenomes</taxon>
        <taxon>ecological metagenomes</taxon>
    </lineage>
</organism>
<evidence type="ECO:0000313" key="2">
    <source>
        <dbReference type="EMBL" id="KUG05676.1"/>
    </source>
</evidence>
<evidence type="ECO:0000256" key="1">
    <source>
        <dbReference type="SAM" id="Phobius"/>
    </source>
</evidence>
<proteinExistence type="predicted"/>
<comment type="caution">
    <text evidence="2">The sequence shown here is derived from an EMBL/GenBank/DDBJ whole genome shotgun (WGS) entry which is preliminary data.</text>
</comment>
<keyword evidence="1" id="KW-1133">Transmembrane helix</keyword>
<dbReference type="EMBL" id="LNQE01001782">
    <property type="protein sequence ID" value="KUG05676.1"/>
    <property type="molecule type" value="Genomic_DNA"/>
</dbReference>
<accession>A0A0W8EB12</accession>
<feature type="transmembrane region" description="Helical" evidence="1">
    <location>
        <begin position="7"/>
        <end position="29"/>
    </location>
</feature>
<protein>
    <submittedName>
        <fullName evidence="2">Uncharacterized protein</fullName>
    </submittedName>
</protein>
<dbReference type="AlphaFoldDB" id="A0A0W8EB12"/>
<sequence length="328" mass="37276">MKMEHGKFFIGIILVIASIVIVAGLYTYYGDKTNERNLPPGVENITRIQSKGILESAHRPAEVTSGIVFPSVPEKMIIYHVDRDISEIELTRIAHNLGITDELSRSESGWISIGKGIYHISSYKGSINYLNRTDLPGYTPDYIDAHLPSDEEARKIADEFLDRHDIRPEGAVFYSTNHDIGHFISPNEDLKLKNSESINVWYKHWIGDYMILTDKLYVQVGVHGEIRKMFREWPAYEPYREFPIIGPEEAFGYLRDAAIVIPDGMKNPEKATVTKVSLVYIDHTLTEDLDYFIPVYYFQGVVQGDGKSAAFYQYIPATPEFAAEITGK</sequence>
<reference evidence="2" key="1">
    <citation type="journal article" date="2015" name="Proc. Natl. Acad. Sci. U.S.A.">
        <title>Networks of energetic and metabolic interactions define dynamics in microbial communities.</title>
        <authorList>
            <person name="Embree M."/>
            <person name="Liu J.K."/>
            <person name="Al-Bassam M.M."/>
            <person name="Zengler K."/>
        </authorList>
    </citation>
    <scope>NUCLEOTIDE SEQUENCE</scope>
</reference>
<name>A0A0W8EB12_9ZZZZ</name>
<gene>
    <name evidence="2" type="ORF">ASZ90_016886</name>
</gene>